<dbReference type="EMBL" id="JAGRYU010000041">
    <property type="protein sequence ID" value="MBU4684696.1"/>
    <property type="molecule type" value="Genomic_DNA"/>
</dbReference>
<reference evidence="2" key="2">
    <citation type="submission" date="2023-07" db="EMBL/GenBank/DDBJ databases">
        <title>Cedecea davisae an AmpC producer and its therapeutic implications.</title>
        <authorList>
            <person name="Notter J."/>
        </authorList>
    </citation>
    <scope>NUCLEOTIDE SEQUENCE [LARGE SCALE GENOMIC DNA]</scope>
    <source>
        <strain evidence="2">1</strain>
    </source>
</reference>
<comment type="caution">
    <text evidence="1">The sequence shown here is derived from an EMBL/GenBank/DDBJ whole genome shotgun (WGS) entry which is preliminary data.</text>
</comment>
<sequence length="62" mass="7223">MKHQPFNWPDYIGLMEQLLAVPLDDERRRELEVQLARIAAMAEPLMTFPLPDRQEAAGVYKL</sequence>
<gene>
    <name evidence="1" type="primary">hpxX</name>
    <name evidence="1" type="ORF">KC222_22125</name>
</gene>
<dbReference type="Pfam" id="PF13318">
    <property type="entry name" value="AtzG-like"/>
    <property type="match status" value="1"/>
</dbReference>
<organism evidence="1 2">
    <name type="scientific">Cedecea davisae</name>
    <dbReference type="NCBI Taxonomy" id="158484"/>
    <lineage>
        <taxon>Bacteria</taxon>
        <taxon>Pseudomonadati</taxon>
        <taxon>Pseudomonadota</taxon>
        <taxon>Gammaproteobacteria</taxon>
        <taxon>Enterobacterales</taxon>
        <taxon>Enterobacteriaceae</taxon>
        <taxon>Cedecea</taxon>
    </lineage>
</organism>
<accession>A0ABS6DN98</accession>
<evidence type="ECO:0000313" key="1">
    <source>
        <dbReference type="EMBL" id="MBU4684696.1"/>
    </source>
</evidence>
<keyword evidence="2" id="KW-1185">Reference proteome</keyword>
<proteinExistence type="predicted"/>
<dbReference type="Proteomes" id="UP000686327">
    <property type="component" value="Unassembled WGS sequence"/>
</dbReference>
<evidence type="ECO:0000313" key="2">
    <source>
        <dbReference type="Proteomes" id="UP000686327"/>
    </source>
</evidence>
<dbReference type="NCBIfam" id="NF033624">
    <property type="entry name" value="HpxX"/>
    <property type="match status" value="1"/>
</dbReference>
<dbReference type="RefSeq" id="WP_216377363.1">
    <property type="nucleotide sequence ID" value="NZ_CAMPDF010000031.1"/>
</dbReference>
<dbReference type="InterPro" id="IPR025148">
    <property type="entry name" value="AtzG-like"/>
</dbReference>
<name>A0ABS6DN98_9ENTR</name>
<reference evidence="1 2" key="1">
    <citation type="submission" date="2021-04" db="EMBL/GenBank/DDBJ databases">
        <authorList>
            <person name="Seiffert S.N."/>
        </authorList>
    </citation>
    <scope>NUCLEOTIDE SEQUENCE [LARGE SCALE GENOMIC DNA]</scope>
    <source>
        <strain evidence="1 2">1</strain>
    </source>
</reference>
<protein>
    <submittedName>
        <fullName evidence="1">Oxalurate catabolism protein HpxX</fullName>
    </submittedName>
</protein>